<evidence type="ECO:0000313" key="9">
    <source>
        <dbReference type="Proteomes" id="UP000257712"/>
    </source>
</evidence>
<evidence type="ECO:0000256" key="4">
    <source>
        <dbReference type="ARBA" id="ARBA00023263"/>
    </source>
</evidence>
<evidence type="ECO:0000259" key="6">
    <source>
        <dbReference type="Pfam" id="PF00419"/>
    </source>
</evidence>
<evidence type="ECO:0000313" key="8">
    <source>
        <dbReference type="EMBL" id="VVJ97201.1"/>
    </source>
</evidence>
<dbReference type="AlphaFoldDB" id="A0A223UHF8"/>
<comment type="caution">
    <text evidence="7">The sequence shown here is derived from an EMBL/GenBank/DDBJ whole genome shotgun (WGS) entry which is preliminary data.</text>
</comment>
<keyword evidence="3 5" id="KW-0732">Signal</keyword>
<sequence length="319" mass="33963">MYKIMVAIITTFIGIYSSQCLAAATGCVVLDGKTYTLNLSSIAIDPDAEVGATLYTARLDTEGPKITCPLNSGRGKYTSKMLGSFQTLVSSNVYGNIYASGIDGIGIQIRDLVQSSKAVPYSASMTSGDLLYWSTDKKTVISFIKTGTVGQGTTNYGLAAQFNVDDWVVAKISIKAKISWITKSCVTDPSSRIQNIQLGNHLASSFTSVGSTSTDTKFSVKLNCQKDANAVYVSFDPTTGSTGKGILNVDTSNSDAATGIAIEILNANDRSPLVFSSETKYHTNMESSVEIPLVAHYKRIGTVKSGTANAAMTFTINQY</sequence>
<organism evidence="7 9">
    <name type="scientific">Klebsiella quasivariicola</name>
    <dbReference type="NCBI Taxonomy" id="2026240"/>
    <lineage>
        <taxon>Bacteria</taxon>
        <taxon>Pseudomonadati</taxon>
        <taxon>Pseudomonadota</taxon>
        <taxon>Gammaproteobacteria</taxon>
        <taxon>Enterobacterales</taxon>
        <taxon>Enterobacteriaceae</taxon>
        <taxon>Klebsiella/Raoultella group</taxon>
        <taxon>Klebsiella</taxon>
        <taxon>Klebsiella pneumoniae complex</taxon>
    </lineage>
</organism>
<name>A0A223UHF8_9ENTR</name>
<dbReference type="InterPro" id="IPR036937">
    <property type="entry name" value="Adhesion_dom_fimbrial_sf"/>
</dbReference>
<feature type="chain" id="PRO_5044569563" evidence="5">
    <location>
        <begin position="23"/>
        <end position="319"/>
    </location>
</feature>
<evidence type="ECO:0000256" key="3">
    <source>
        <dbReference type="ARBA" id="ARBA00022729"/>
    </source>
</evidence>
<dbReference type="PANTHER" id="PTHR33420">
    <property type="entry name" value="FIMBRIAL SUBUNIT ELFA-RELATED"/>
    <property type="match status" value="1"/>
</dbReference>
<feature type="domain" description="Fimbrial-type adhesion" evidence="6">
    <location>
        <begin position="174"/>
        <end position="317"/>
    </location>
</feature>
<evidence type="ECO:0000313" key="7">
    <source>
        <dbReference type="EMBL" id="SXD99985.1"/>
    </source>
</evidence>
<dbReference type="GeneID" id="69757579"/>
<dbReference type="RefSeq" id="WP_042929398.1">
    <property type="nucleotide sequence ID" value="NZ_CAAHGB010000003.1"/>
</dbReference>
<comment type="similarity">
    <text evidence="2">Belongs to the fimbrial protein family.</text>
</comment>
<dbReference type="GO" id="GO:0043709">
    <property type="term" value="P:cell adhesion involved in single-species biofilm formation"/>
    <property type="evidence" value="ECO:0007669"/>
    <property type="project" value="TreeGrafter"/>
</dbReference>
<dbReference type="EMBL" id="UJZG01000016">
    <property type="protein sequence ID" value="SXD99985.1"/>
    <property type="molecule type" value="Genomic_DNA"/>
</dbReference>
<dbReference type="Proteomes" id="UP000259400">
    <property type="component" value="Unassembled WGS sequence"/>
</dbReference>
<dbReference type="Gene3D" id="2.60.40.1090">
    <property type="entry name" value="Fimbrial-type adhesion domain"/>
    <property type="match status" value="1"/>
</dbReference>
<dbReference type="Gene3D" id="2.60.40.3310">
    <property type="match status" value="1"/>
</dbReference>
<evidence type="ECO:0000256" key="2">
    <source>
        <dbReference type="ARBA" id="ARBA00006671"/>
    </source>
</evidence>
<dbReference type="Pfam" id="PF00419">
    <property type="entry name" value="Fimbrial"/>
    <property type="match status" value="1"/>
</dbReference>
<reference evidence="7 9" key="1">
    <citation type="submission" date="2018-08" db="EMBL/GenBank/DDBJ databases">
        <authorList>
            <consortium name="Pathogen Informatics"/>
        </authorList>
    </citation>
    <scope>NUCLEOTIDE SEQUENCE [LARGE SCALE GENOMIC DNA]</scope>
    <source>
        <strain evidence="8 10">EuSCAPE_IL010</strain>
        <strain evidence="7 9">EuSCAPE_IT371</strain>
    </source>
</reference>
<accession>A0A6C2VHW3</accession>
<dbReference type="GO" id="GO:0009289">
    <property type="term" value="C:pilus"/>
    <property type="evidence" value="ECO:0007669"/>
    <property type="project" value="UniProtKB-SubCell"/>
</dbReference>
<comment type="subcellular location">
    <subcellularLocation>
        <location evidence="1">Fimbrium</location>
    </subcellularLocation>
</comment>
<dbReference type="InterPro" id="IPR008966">
    <property type="entry name" value="Adhesion_dom_sf"/>
</dbReference>
<keyword evidence="10" id="KW-1185">Reference proteome</keyword>
<protein>
    <submittedName>
        <fullName evidence="7">Fimbrial adhesin</fullName>
    </submittedName>
    <submittedName>
        <fullName evidence="8">Type-1A pilin</fullName>
    </submittedName>
</protein>
<evidence type="ECO:0000256" key="5">
    <source>
        <dbReference type="SAM" id="SignalP"/>
    </source>
</evidence>
<gene>
    <name evidence="7" type="primary">fimA_2</name>
    <name evidence="8" type="synonym">fimA_3</name>
    <name evidence="8" type="ORF">SAMEA3538468_03385</name>
    <name evidence="7" type="ORF">SAMEA3538780_04084</name>
</gene>
<feature type="signal peptide" evidence="5">
    <location>
        <begin position="1"/>
        <end position="22"/>
    </location>
</feature>
<accession>A0A223UHF8</accession>
<dbReference type="PROSITE" id="PS51257">
    <property type="entry name" value="PROKAR_LIPOPROTEIN"/>
    <property type="match status" value="1"/>
</dbReference>
<evidence type="ECO:0000256" key="1">
    <source>
        <dbReference type="ARBA" id="ARBA00004561"/>
    </source>
</evidence>
<dbReference type="KEGG" id="kqv:B8P98_25505"/>
<dbReference type="SUPFAM" id="SSF49401">
    <property type="entry name" value="Bacterial adhesins"/>
    <property type="match status" value="1"/>
</dbReference>
<dbReference type="InterPro" id="IPR000259">
    <property type="entry name" value="Adhesion_dom_fimbrial"/>
</dbReference>
<evidence type="ECO:0000313" key="10">
    <source>
        <dbReference type="Proteomes" id="UP000259400"/>
    </source>
</evidence>
<dbReference type="EMBL" id="UJYZ02000016">
    <property type="protein sequence ID" value="VVJ97201.1"/>
    <property type="molecule type" value="Genomic_DNA"/>
</dbReference>
<dbReference type="PANTHER" id="PTHR33420:SF3">
    <property type="entry name" value="FIMBRIAL SUBUNIT ELFA"/>
    <property type="match status" value="1"/>
</dbReference>
<dbReference type="Proteomes" id="UP000257712">
    <property type="component" value="Unassembled WGS sequence"/>
</dbReference>
<keyword evidence="4" id="KW-0281">Fimbrium</keyword>
<proteinExistence type="inferred from homology"/>
<dbReference type="InterPro" id="IPR050263">
    <property type="entry name" value="Bact_Fimbrial_Adh_Pro"/>
</dbReference>